<protein>
    <recommendedName>
        <fullName evidence="4">SAM-dependent methyltransferase</fullName>
    </recommendedName>
</protein>
<dbReference type="Proteomes" id="UP001317870">
    <property type="component" value="Chromosome"/>
</dbReference>
<name>A0ABM8D0K1_9NOCA</name>
<dbReference type="Gene3D" id="3.40.50.150">
    <property type="entry name" value="Vaccinia Virus protein VP39"/>
    <property type="match status" value="1"/>
</dbReference>
<dbReference type="RefSeq" id="WP_281873735.1">
    <property type="nucleotide sequence ID" value="NZ_AP026978.1"/>
</dbReference>
<evidence type="ECO:0000313" key="2">
    <source>
        <dbReference type="EMBL" id="BDU00811.1"/>
    </source>
</evidence>
<feature type="region of interest" description="Disordered" evidence="1">
    <location>
        <begin position="283"/>
        <end position="309"/>
    </location>
</feature>
<evidence type="ECO:0000256" key="1">
    <source>
        <dbReference type="SAM" id="MobiDB-lite"/>
    </source>
</evidence>
<evidence type="ECO:0000313" key="3">
    <source>
        <dbReference type="Proteomes" id="UP001317870"/>
    </source>
</evidence>
<evidence type="ECO:0008006" key="4">
    <source>
        <dbReference type="Google" id="ProtNLM"/>
    </source>
</evidence>
<organism evidence="2 3">
    <name type="scientific">Nocardia sputorum</name>
    <dbReference type="NCBI Taxonomy" id="2984338"/>
    <lineage>
        <taxon>Bacteria</taxon>
        <taxon>Bacillati</taxon>
        <taxon>Actinomycetota</taxon>
        <taxon>Actinomycetes</taxon>
        <taxon>Mycobacteriales</taxon>
        <taxon>Nocardiaceae</taxon>
        <taxon>Nocardia</taxon>
    </lineage>
</organism>
<proteinExistence type="predicted"/>
<dbReference type="InterPro" id="IPR029063">
    <property type="entry name" value="SAM-dependent_MTases_sf"/>
</dbReference>
<dbReference type="SUPFAM" id="SSF53335">
    <property type="entry name" value="S-adenosyl-L-methionine-dependent methyltransferases"/>
    <property type="match status" value="1"/>
</dbReference>
<gene>
    <name evidence="2" type="ORF">IFM12276_38390</name>
</gene>
<reference evidence="2 3" key="1">
    <citation type="submission" date="2022-11" db="EMBL/GenBank/DDBJ databases">
        <title>Genome Sequencing of Nocardia sp. ON39_IFM12276 and assembly.</title>
        <authorList>
            <person name="Shimojima M."/>
            <person name="Toyokawa M."/>
            <person name="Uesaka K."/>
        </authorList>
    </citation>
    <scope>NUCLEOTIDE SEQUENCE [LARGE SCALE GENOMIC DNA]</scope>
    <source>
        <strain evidence="2 3">IFM 12276</strain>
    </source>
</reference>
<dbReference type="Pfam" id="PF04672">
    <property type="entry name" value="Methyltransf_19"/>
    <property type="match status" value="1"/>
</dbReference>
<sequence>MSDPAPQTGVRAPVGVDTTRASIARVYDATLGGKDNYEVDRYVRDKVAEVAPRQSDVARMNRRWLHRVVRYLAGTAGIDQFLDIGAGLPTVGNTHEIAQQQNPHARVVYVDNDPVCNIHGRVLLERNAYTHFVPADLTEPDTLLAHSEVTPHLDLTRPLALILCGILHHVDDDLDPAGIMRRYIDALPAGSYVAITHFYDPADGGEAHEMAIELQRRFTEMGLGSGWYRTREQIASYFGDLDLIEPGLVELDDWWPMGPALRPRLTEERLLLGGVGYKSGSSNGVVTPLRRRATEPGLPESAVRDTAER</sequence>
<dbReference type="EMBL" id="AP026978">
    <property type="protein sequence ID" value="BDU00811.1"/>
    <property type="molecule type" value="Genomic_DNA"/>
</dbReference>
<accession>A0ABM8D0K1</accession>
<dbReference type="InterPro" id="IPR006764">
    <property type="entry name" value="SAM_dep_MeTrfase_SAV2177_type"/>
</dbReference>
<dbReference type="PIRSF" id="PIRSF017393">
    <property type="entry name" value="MTase_SAV2177"/>
    <property type="match status" value="1"/>
</dbReference>
<keyword evidence="3" id="KW-1185">Reference proteome</keyword>